<dbReference type="EMBL" id="RFFG01000053">
    <property type="protein sequence ID" value="RMI40502.1"/>
    <property type="molecule type" value="Genomic_DNA"/>
</dbReference>
<gene>
    <name evidence="2" type="ORF">EBO15_26270</name>
</gene>
<name>A0A3M2LTD7_9ACTN</name>
<dbReference type="Gene3D" id="1.10.260.40">
    <property type="entry name" value="lambda repressor-like DNA-binding domains"/>
    <property type="match status" value="1"/>
</dbReference>
<dbReference type="InterPro" id="IPR001387">
    <property type="entry name" value="Cro/C1-type_HTH"/>
</dbReference>
<dbReference type="OrthoDB" id="3355929at2"/>
<evidence type="ECO:0000259" key="1">
    <source>
        <dbReference type="PROSITE" id="PS50943"/>
    </source>
</evidence>
<dbReference type="PROSITE" id="PS50943">
    <property type="entry name" value="HTH_CROC1"/>
    <property type="match status" value="1"/>
</dbReference>
<dbReference type="Pfam" id="PF01381">
    <property type="entry name" value="HTH_3"/>
    <property type="match status" value="1"/>
</dbReference>
<proteinExistence type="predicted"/>
<sequence length="270" mass="30639">MTAAQHLDPDASVWDWIAVDLRMFREIYNMRQTEVARILGVVNTTVSNLEAGRTKLRAEHAEILDTRWRTRGHFQRLVRLANSMHDPNWFAKYTRYEINARHIRTYQALVVPGLLQTPEYAYALLAGAGIVEDPEASMRSRMARQEILDGPDAPQFWVLIKQSALEDPIGGAEVMRSQLAHLLEVSERRNVVLRVVPRSTGAHVGVDGSFSILTGPRSECAYMEAVGGGRLVLDPEKIENFRMRFDKIGADALSRDATRRLIRELMEAMR</sequence>
<dbReference type="Proteomes" id="UP000282674">
    <property type="component" value="Unassembled WGS sequence"/>
</dbReference>
<keyword evidence="3" id="KW-1185">Reference proteome</keyword>
<reference evidence="2 3" key="1">
    <citation type="submission" date="2018-10" db="EMBL/GenBank/DDBJ databases">
        <title>Isolation from soil.</title>
        <authorList>
            <person name="Hu J."/>
        </authorList>
    </citation>
    <scope>NUCLEOTIDE SEQUENCE [LARGE SCALE GENOMIC DNA]</scope>
    <source>
        <strain evidence="2 3">NEAU-Ht49</strain>
    </source>
</reference>
<accession>A0A3M2LTD7</accession>
<dbReference type="CDD" id="cd00093">
    <property type="entry name" value="HTH_XRE"/>
    <property type="match status" value="1"/>
</dbReference>
<protein>
    <submittedName>
        <fullName evidence="2">XRE family transcriptional regulator</fullName>
    </submittedName>
</protein>
<dbReference type="InterPro" id="IPR010982">
    <property type="entry name" value="Lambda_DNA-bd_dom_sf"/>
</dbReference>
<evidence type="ECO:0000313" key="2">
    <source>
        <dbReference type="EMBL" id="RMI40502.1"/>
    </source>
</evidence>
<dbReference type="RefSeq" id="WP_122197118.1">
    <property type="nucleotide sequence ID" value="NZ_JBHSKC010000007.1"/>
</dbReference>
<feature type="domain" description="HTH cro/C1-type" evidence="1">
    <location>
        <begin position="21"/>
        <end position="64"/>
    </location>
</feature>
<evidence type="ECO:0000313" key="3">
    <source>
        <dbReference type="Proteomes" id="UP000282674"/>
    </source>
</evidence>
<dbReference type="AlphaFoldDB" id="A0A3M2LTD7"/>
<dbReference type="Pfam" id="PF19054">
    <property type="entry name" value="DUF5753"/>
    <property type="match status" value="1"/>
</dbReference>
<organism evidence="2 3">
    <name type="scientific">Actinomadura harenae</name>
    <dbReference type="NCBI Taxonomy" id="2483351"/>
    <lineage>
        <taxon>Bacteria</taxon>
        <taxon>Bacillati</taxon>
        <taxon>Actinomycetota</taxon>
        <taxon>Actinomycetes</taxon>
        <taxon>Streptosporangiales</taxon>
        <taxon>Thermomonosporaceae</taxon>
        <taxon>Actinomadura</taxon>
    </lineage>
</organism>
<dbReference type="InterPro" id="IPR043917">
    <property type="entry name" value="DUF5753"/>
</dbReference>
<comment type="caution">
    <text evidence="2">The sequence shown here is derived from an EMBL/GenBank/DDBJ whole genome shotgun (WGS) entry which is preliminary data.</text>
</comment>
<dbReference type="GO" id="GO:0003677">
    <property type="term" value="F:DNA binding"/>
    <property type="evidence" value="ECO:0007669"/>
    <property type="project" value="InterPro"/>
</dbReference>
<dbReference type="SUPFAM" id="SSF47413">
    <property type="entry name" value="lambda repressor-like DNA-binding domains"/>
    <property type="match status" value="1"/>
</dbReference>